<evidence type="ECO:0000313" key="2">
    <source>
        <dbReference type="Proteomes" id="UP000324222"/>
    </source>
</evidence>
<dbReference type="EMBL" id="VSRR010097204">
    <property type="protein sequence ID" value="MPC94087.1"/>
    <property type="molecule type" value="Genomic_DNA"/>
</dbReference>
<organism evidence="1 2">
    <name type="scientific">Portunus trituberculatus</name>
    <name type="common">Swimming crab</name>
    <name type="synonym">Neptunus trituberculatus</name>
    <dbReference type="NCBI Taxonomy" id="210409"/>
    <lineage>
        <taxon>Eukaryota</taxon>
        <taxon>Metazoa</taxon>
        <taxon>Ecdysozoa</taxon>
        <taxon>Arthropoda</taxon>
        <taxon>Crustacea</taxon>
        <taxon>Multicrustacea</taxon>
        <taxon>Malacostraca</taxon>
        <taxon>Eumalacostraca</taxon>
        <taxon>Eucarida</taxon>
        <taxon>Decapoda</taxon>
        <taxon>Pleocyemata</taxon>
        <taxon>Brachyura</taxon>
        <taxon>Eubrachyura</taxon>
        <taxon>Portunoidea</taxon>
        <taxon>Portunidae</taxon>
        <taxon>Portuninae</taxon>
        <taxon>Portunus</taxon>
    </lineage>
</organism>
<reference evidence="1 2" key="1">
    <citation type="submission" date="2019-05" db="EMBL/GenBank/DDBJ databases">
        <title>Another draft genome of Portunus trituberculatus and its Hox gene families provides insights of decapod evolution.</title>
        <authorList>
            <person name="Jeong J.-H."/>
            <person name="Song I."/>
            <person name="Kim S."/>
            <person name="Choi T."/>
            <person name="Kim D."/>
            <person name="Ryu S."/>
            <person name="Kim W."/>
        </authorList>
    </citation>
    <scope>NUCLEOTIDE SEQUENCE [LARGE SCALE GENOMIC DNA]</scope>
    <source>
        <tissue evidence="1">Muscle</tissue>
    </source>
</reference>
<accession>A0A5B7JLP7</accession>
<keyword evidence="2" id="KW-1185">Reference proteome</keyword>
<gene>
    <name evidence="1" type="ORF">E2C01_089239</name>
</gene>
<comment type="caution">
    <text evidence="1">The sequence shown here is derived from an EMBL/GenBank/DDBJ whole genome shotgun (WGS) entry which is preliminary data.</text>
</comment>
<protein>
    <submittedName>
        <fullName evidence="1">Uncharacterized protein</fullName>
    </submittedName>
</protein>
<name>A0A5B7JLP7_PORTR</name>
<sequence length="76" mass="8414">MTVRESQTWCNTILTGLSLRGSLSVKSTEALTTQDLPAQRATQAGVVTFRATGTATRYTLVAYTVLQYVRIFRTKL</sequence>
<evidence type="ECO:0000313" key="1">
    <source>
        <dbReference type="EMBL" id="MPC94087.1"/>
    </source>
</evidence>
<dbReference type="Proteomes" id="UP000324222">
    <property type="component" value="Unassembled WGS sequence"/>
</dbReference>
<proteinExistence type="predicted"/>
<dbReference type="AlphaFoldDB" id="A0A5B7JLP7"/>